<gene>
    <name evidence="2" type="ORF">CTEN210_18032</name>
</gene>
<dbReference type="EMBL" id="BLLK01000074">
    <property type="protein sequence ID" value="GFH61556.1"/>
    <property type="molecule type" value="Genomic_DNA"/>
</dbReference>
<evidence type="ECO:0000313" key="2">
    <source>
        <dbReference type="EMBL" id="GFH61556.1"/>
    </source>
</evidence>
<feature type="compositionally biased region" description="Basic residues" evidence="1">
    <location>
        <begin position="17"/>
        <end position="30"/>
    </location>
</feature>
<protein>
    <submittedName>
        <fullName evidence="2">Uncharacterized protein</fullName>
    </submittedName>
</protein>
<feature type="region of interest" description="Disordered" evidence="1">
    <location>
        <begin position="1"/>
        <end position="39"/>
    </location>
</feature>
<name>A0AAD3DBZ7_9STRA</name>
<proteinExistence type="predicted"/>
<keyword evidence="3" id="KW-1185">Reference proteome</keyword>
<dbReference type="AlphaFoldDB" id="A0AAD3DBZ7"/>
<dbReference type="Proteomes" id="UP001054902">
    <property type="component" value="Unassembled WGS sequence"/>
</dbReference>
<comment type="caution">
    <text evidence="2">The sequence shown here is derived from an EMBL/GenBank/DDBJ whole genome shotgun (WGS) entry which is preliminary data.</text>
</comment>
<evidence type="ECO:0000313" key="3">
    <source>
        <dbReference type="Proteomes" id="UP001054902"/>
    </source>
</evidence>
<organism evidence="2 3">
    <name type="scientific">Chaetoceros tenuissimus</name>
    <dbReference type="NCBI Taxonomy" id="426638"/>
    <lineage>
        <taxon>Eukaryota</taxon>
        <taxon>Sar</taxon>
        <taxon>Stramenopiles</taxon>
        <taxon>Ochrophyta</taxon>
        <taxon>Bacillariophyta</taxon>
        <taxon>Coscinodiscophyceae</taxon>
        <taxon>Chaetocerotophycidae</taxon>
        <taxon>Chaetocerotales</taxon>
        <taxon>Chaetocerotaceae</taxon>
        <taxon>Chaetoceros</taxon>
    </lineage>
</organism>
<accession>A0AAD3DBZ7</accession>
<reference evidence="2 3" key="1">
    <citation type="journal article" date="2021" name="Sci. Rep.">
        <title>The genome of the diatom Chaetoceros tenuissimus carries an ancient integrated fragment of an extant virus.</title>
        <authorList>
            <person name="Hongo Y."/>
            <person name="Kimura K."/>
            <person name="Takaki Y."/>
            <person name="Yoshida Y."/>
            <person name="Baba S."/>
            <person name="Kobayashi G."/>
            <person name="Nagasaki K."/>
            <person name="Hano T."/>
            <person name="Tomaru Y."/>
        </authorList>
    </citation>
    <scope>NUCLEOTIDE SEQUENCE [LARGE SCALE GENOMIC DNA]</scope>
    <source>
        <strain evidence="2 3">NIES-3715</strain>
    </source>
</reference>
<sequence>MMEADDEAVSQNGNHGLVKKKKRKSRHRRKPAAEESSSSPTGFLSLLILCAVAVFRISGFNPSSSFTAFFTSSDANMMKHRPNEIIQKAEDSHFIDDSKYSCIYNADQGKKNQQQSECYQLLSPHVQSKPIFHFFGDEQMGHLIRNLKYPFEHYIVRKGFRCRFMEYIGIDRENITEWKKPNITQGPVAYGLQHPYCSDTAGHKHLLIQATNRSNYMEFITIDFASDVSQQTLHTRTTQETAALYLKLQFVQNNVTKEENVCIMNTGRHDQELCKNFNSTYHCYEVYLFNVETYLTIFDNVCSHMIWIGINAIKESPLNKVSIRWNHGVKELGNRLFPNFFYIDVWTSSTRYRFKDTTHFEPAYYEGLASIFTYLMMPVV</sequence>
<evidence type="ECO:0000256" key="1">
    <source>
        <dbReference type="SAM" id="MobiDB-lite"/>
    </source>
</evidence>